<feature type="transmembrane region" description="Helical" evidence="7">
    <location>
        <begin position="234"/>
        <end position="256"/>
    </location>
</feature>
<reference evidence="9" key="1">
    <citation type="submission" date="2023-06" db="EMBL/GenBank/DDBJ databases">
        <title>Survivors Of The Sea: Transcriptome response of Skeletonema marinoi to long-term dormancy.</title>
        <authorList>
            <person name="Pinder M.I.M."/>
            <person name="Kourtchenko O."/>
            <person name="Robertson E.K."/>
            <person name="Larsson T."/>
            <person name="Maumus F."/>
            <person name="Osuna-Cruz C.M."/>
            <person name="Vancaester E."/>
            <person name="Stenow R."/>
            <person name="Vandepoele K."/>
            <person name="Ploug H."/>
            <person name="Bruchert V."/>
            <person name="Godhe A."/>
            <person name="Topel M."/>
        </authorList>
    </citation>
    <scope>NUCLEOTIDE SEQUENCE</scope>
    <source>
        <strain evidence="9">R05AC</strain>
    </source>
</reference>
<dbReference type="SUPFAM" id="SSF103473">
    <property type="entry name" value="MFS general substrate transporter"/>
    <property type="match status" value="1"/>
</dbReference>
<dbReference type="PANTHER" id="PTHR23511">
    <property type="entry name" value="SYNAPTIC VESICLE GLYCOPROTEIN 2"/>
    <property type="match status" value="1"/>
</dbReference>
<evidence type="ECO:0000313" key="10">
    <source>
        <dbReference type="Proteomes" id="UP001224775"/>
    </source>
</evidence>
<protein>
    <submittedName>
        <fullName evidence="9">Synaptic vesicle glycoprotein 2-like protein</fullName>
    </submittedName>
</protein>
<keyword evidence="2" id="KW-0813">Transport</keyword>
<keyword evidence="10" id="KW-1185">Reference proteome</keyword>
<feature type="domain" description="Major facilitator superfamily (MFS) profile" evidence="8">
    <location>
        <begin position="71"/>
        <end position="509"/>
    </location>
</feature>
<evidence type="ECO:0000313" key="9">
    <source>
        <dbReference type="EMBL" id="KAK1739873.1"/>
    </source>
</evidence>
<dbReference type="PANTHER" id="PTHR23511:SF34">
    <property type="entry name" value="SYNAPTIC VESICLE GLYCOPROTEIN 2"/>
    <property type="match status" value="1"/>
</dbReference>
<evidence type="ECO:0000256" key="3">
    <source>
        <dbReference type="ARBA" id="ARBA00022692"/>
    </source>
</evidence>
<dbReference type="CDD" id="cd17316">
    <property type="entry name" value="MFS_SV2_like"/>
    <property type="match status" value="1"/>
</dbReference>
<sequence>MRPNRHSILRGSSHKPRSEPSSVLAIAEMSNKGEAAALHAAAPGTTKSRSVDDYYNIAYEEGTNRWQFWLIFLSLGIANSGDATEISCMNYILSHPLFKEEILQKGTLEEDYGGRGAAIASSIFAGMLIGGIVTGAYGDRLGRRPTLLAGLFLNATSGIAASMAQTAVIMCGCRFFAGLGIGAVLSSLITLASELSPSKHRGWYITIVGGFWTLGSVFIALLAFILFGRNNYSWRIFVLIAASPTLLGGILVYSFVPESPRYLALHGRYQDAVNVANHVAESMGYSGEKLSISEIRDHYGHLTEEKNYLIQKNDNAMKKIRDLYGKNLLLHTTLPLQIVWFAMSFGSGLCTWITKLFEEIGLSDIYLQSLYFALANIPGNAMATFLVDRIGRKVLLFGSMTSAALCLGLAAHGASDAEARQLQVILSSCAFHSFLVTGWCALSVMTSELFPTSIRGTGMGVCSGVGRIAGILVQYVNGAFIDQPLVLLLAAATCMMTGAFAPIVCRMQDMTDKHLFEIPSMAMGVVEGDGQAVHKIV</sequence>
<evidence type="ECO:0000256" key="1">
    <source>
        <dbReference type="ARBA" id="ARBA00004141"/>
    </source>
</evidence>
<feature type="transmembrane region" description="Helical" evidence="7">
    <location>
        <begin position="485"/>
        <end position="505"/>
    </location>
</feature>
<dbReference type="InterPro" id="IPR005828">
    <property type="entry name" value="MFS_sugar_transport-like"/>
</dbReference>
<dbReference type="InterPro" id="IPR036259">
    <property type="entry name" value="MFS_trans_sf"/>
</dbReference>
<evidence type="ECO:0000259" key="8">
    <source>
        <dbReference type="PROSITE" id="PS50850"/>
    </source>
</evidence>
<feature type="transmembrane region" description="Helical" evidence="7">
    <location>
        <begin position="456"/>
        <end position="473"/>
    </location>
</feature>
<feature type="transmembrane region" description="Helical" evidence="7">
    <location>
        <begin position="328"/>
        <end position="354"/>
    </location>
</feature>
<dbReference type="InterPro" id="IPR020846">
    <property type="entry name" value="MFS_dom"/>
</dbReference>
<gene>
    <name evidence="9" type="ORF">QTG54_009632</name>
</gene>
<feature type="transmembrane region" description="Helical" evidence="7">
    <location>
        <begin position="366"/>
        <end position="387"/>
    </location>
</feature>
<accession>A0AAD9DBN2</accession>
<evidence type="ECO:0000256" key="7">
    <source>
        <dbReference type="SAM" id="Phobius"/>
    </source>
</evidence>
<feature type="transmembrane region" description="Helical" evidence="7">
    <location>
        <begin position="394"/>
        <end position="412"/>
    </location>
</feature>
<dbReference type="GO" id="GO:0022857">
    <property type="term" value="F:transmembrane transporter activity"/>
    <property type="evidence" value="ECO:0007669"/>
    <property type="project" value="InterPro"/>
</dbReference>
<dbReference type="Gene3D" id="1.20.1250.20">
    <property type="entry name" value="MFS general substrate transporter like domains"/>
    <property type="match status" value="1"/>
</dbReference>
<name>A0AAD9DBN2_9STRA</name>
<dbReference type="PROSITE" id="PS50850">
    <property type="entry name" value="MFS"/>
    <property type="match status" value="1"/>
</dbReference>
<dbReference type="PROSITE" id="PS00217">
    <property type="entry name" value="SUGAR_TRANSPORT_2"/>
    <property type="match status" value="1"/>
</dbReference>
<proteinExistence type="predicted"/>
<evidence type="ECO:0000256" key="2">
    <source>
        <dbReference type="ARBA" id="ARBA00022448"/>
    </source>
</evidence>
<keyword evidence="5 7" id="KW-0472">Membrane</keyword>
<evidence type="ECO:0000256" key="6">
    <source>
        <dbReference type="SAM" id="MobiDB-lite"/>
    </source>
</evidence>
<feature type="transmembrane region" description="Helical" evidence="7">
    <location>
        <begin position="424"/>
        <end position="444"/>
    </location>
</feature>
<feature type="transmembrane region" description="Helical" evidence="7">
    <location>
        <begin position="204"/>
        <end position="228"/>
    </location>
</feature>
<organism evidence="9 10">
    <name type="scientific">Skeletonema marinoi</name>
    <dbReference type="NCBI Taxonomy" id="267567"/>
    <lineage>
        <taxon>Eukaryota</taxon>
        <taxon>Sar</taxon>
        <taxon>Stramenopiles</taxon>
        <taxon>Ochrophyta</taxon>
        <taxon>Bacillariophyta</taxon>
        <taxon>Coscinodiscophyceae</taxon>
        <taxon>Thalassiosirophycidae</taxon>
        <taxon>Thalassiosirales</taxon>
        <taxon>Skeletonemataceae</taxon>
        <taxon>Skeletonema</taxon>
        <taxon>Skeletonema marinoi-dohrnii complex</taxon>
    </lineage>
</organism>
<dbReference type="Pfam" id="PF00083">
    <property type="entry name" value="Sugar_tr"/>
    <property type="match status" value="1"/>
</dbReference>
<dbReference type="GO" id="GO:0016020">
    <property type="term" value="C:membrane"/>
    <property type="evidence" value="ECO:0007669"/>
    <property type="project" value="UniProtKB-SubCell"/>
</dbReference>
<feature type="transmembrane region" description="Helical" evidence="7">
    <location>
        <begin position="112"/>
        <end position="135"/>
    </location>
</feature>
<feature type="compositionally biased region" description="Basic residues" evidence="6">
    <location>
        <begin position="1"/>
        <end position="15"/>
    </location>
</feature>
<feature type="transmembrane region" description="Helical" evidence="7">
    <location>
        <begin position="147"/>
        <end position="169"/>
    </location>
</feature>
<feature type="transmembrane region" description="Helical" evidence="7">
    <location>
        <begin position="175"/>
        <end position="192"/>
    </location>
</feature>
<comment type="caution">
    <text evidence="9">The sequence shown here is derived from an EMBL/GenBank/DDBJ whole genome shotgun (WGS) entry which is preliminary data.</text>
</comment>
<evidence type="ECO:0000256" key="4">
    <source>
        <dbReference type="ARBA" id="ARBA00022989"/>
    </source>
</evidence>
<feature type="region of interest" description="Disordered" evidence="6">
    <location>
        <begin position="1"/>
        <end position="21"/>
    </location>
</feature>
<dbReference type="AlphaFoldDB" id="A0AAD9DBN2"/>
<dbReference type="Proteomes" id="UP001224775">
    <property type="component" value="Unassembled WGS sequence"/>
</dbReference>
<keyword evidence="4 7" id="KW-1133">Transmembrane helix</keyword>
<keyword evidence="3 7" id="KW-0812">Transmembrane</keyword>
<evidence type="ECO:0000256" key="5">
    <source>
        <dbReference type="ARBA" id="ARBA00023136"/>
    </source>
</evidence>
<dbReference type="EMBL" id="JATAAI010000017">
    <property type="protein sequence ID" value="KAK1739873.1"/>
    <property type="molecule type" value="Genomic_DNA"/>
</dbReference>
<comment type="subcellular location">
    <subcellularLocation>
        <location evidence="1">Membrane</location>
        <topology evidence="1">Multi-pass membrane protein</topology>
    </subcellularLocation>
</comment>
<dbReference type="InterPro" id="IPR005829">
    <property type="entry name" value="Sugar_transporter_CS"/>
</dbReference>